<dbReference type="GO" id="GO:0000172">
    <property type="term" value="C:ribonuclease MRP complex"/>
    <property type="evidence" value="ECO:0007669"/>
    <property type="project" value="TreeGrafter"/>
</dbReference>
<comment type="caution">
    <text evidence="4">The sequence shown here is derived from an EMBL/GenBank/DDBJ whole genome shotgun (WGS) entry which is preliminary data.</text>
</comment>
<dbReference type="GO" id="GO:0004526">
    <property type="term" value="F:ribonuclease P activity"/>
    <property type="evidence" value="ECO:0007669"/>
    <property type="project" value="UniProtKB-EC"/>
</dbReference>
<dbReference type="EC" id="3.1.26.5" evidence="4"/>
<dbReference type="InterPro" id="IPR038085">
    <property type="entry name" value="Rnp2-like_sf"/>
</dbReference>
<dbReference type="GO" id="GO:0005730">
    <property type="term" value="C:nucleolus"/>
    <property type="evidence" value="ECO:0007669"/>
    <property type="project" value="TreeGrafter"/>
</dbReference>
<evidence type="ECO:0000256" key="3">
    <source>
        <dbReference type="SAM" id="MobiDB-lite"/>
    </source>
</evidence>
<dbReference type="GO" id="GO:0030681">
    <property type="term" value="C:multimeric ribonuclease P complex"/>
    <property type="evidence" value="ECO:0007669"/>
    <property type="project" value="TreeGrafter"/>
</dbReference>
<dbReference type="PANTHER" id="PTHR15441">
    <property type="entry name" value="RIBONUCLEASE P PROTEIN SUBUNIT P14"/>
    <property type="match status" value="1"/>
</dbReference>
<keyword evidence="5" id="KW-1185">Reference proteome</keyword>
<evidence type="ECO:0000256" key="2">
    <source>
        <dbReference type="ARBA" id="ARBA00022694"/>
    </source>
</evidence>
<reference evidence="4 5" key="1">
    <citation type="submission" date="2023-08" db="EMBL/GenBank/DDBJ databases">
        <title>Black Yeasts Isolated from many extreme environments.</title>
        <authorList>
            <person name="Coleine C."/>
            <person name="Stajich J.E."/>
            <person name="Selbmann L."/>
        </authorList>
    </citation>
    <scope>NUCLEOTIDE SEQUENCE [LARGE SCALE GENOMIC DNA]</scope>
    <source>
        <strain evidence="4 5">CCFEE 5910</strain>
    </source>
</reference>
<keyword evidence="2" id="KW-0819">tRNA processing</keyword>
<dbReference type="EMBL" id="JAVRRJ010000006">
    <property type="protein sequence ID" value="KAK5083583.1"/>
    <property type="molecule type" value="Genomic_DNA"/>
</dbReference>
<protein>
    <submittedName>
        <fullName evidence="4">RNA-binding protein pop5</fullName>
        <ecNumber evidence="4">3.1.26.5</ecNumber>
    </submittedName>
</protein>
<evidence type="ECO:0000256" key="1">
    <source>
        <dbReference type="ARBA" id="ARBA00010800"/>
    </source>
</evidence>
<name>A0AAN7Y9M0_9EURO</name>
<sequence>MVRIKYRYLLLNILYPGQSATSKSSAPSTLSFYAPTPDHVDAGRFVTHLKTHLTLLFGDFGLGVSLSALKVVYFSAATSTAILRVPRNHHRIVWATLSHITELPGPAVRRGGGAGGGRGAGGSSAASAGIPCVIQVVRVSGTIRKAEEELIRRARRQVVRAKLTEGGGSAAKLLSSFTGRKTQSGSDTAVVDVSMRSIEDSSGGEEDDDDESD</sequence>
<proteinExistence type="inferred from homology"/>
<organism evidence="4 5">
    <name type="scientific">Lithohypha guttulata</name>
    <dbReference type="NCBI Taxonomy" id="1690604"/>
    <lineage>
        <taxon>Eukaryota</taxon>
        <taxon>Fungi</taxon>
        <taxon>Dikarya</taxon>
        <taxon>Ascomycota</taxon>
        <taxon>Pezizomycotina</taxon>
        <taxon>Eurotiomycetes</taxon>
        <taxon>Chaetothyriomycetidae</taxon>
        <taxon>Chaetothyriales</taxon>
        <taxon>Trichomeriaceae</taxon>
        <taxon>Lithohypha</taxon>
    </lineage>
</organism>
<dbReference type="Proteomes" id="UP001309876">
    <property type="component" value="Unassembled WGS sequence"/>
</dbReference>
<gene>
    <name evidence="4" type="primary">POP5</name>
    <name evidence="4" type="ORF">LTR05_006086</name>
</gene>
<comment type="similarity">
    <text evidence="1">Belongs to the eukaryotic/archaeal RNase P protein component 2 family.</text>
</comment>
<dbReference type="Pfam" id="PF01900">
    <property type="entry name" value="RNase_P_Rpp14"/>
    <property type="match status" value="1"/>
</dbReference>
<dbReference type="GO" id="GO:0001682">
    <property type="term" value="P:tRNA 5'-leader removal"/>
    <property type="evidence" value="ECO:0007669"/>
    <property type="project" value="InterPro"/>
</dbReference>
<dbReference type="InterPro" id="IPR002759">
    <property type="entry name" value="Pop5/Rpp14/Rnp2-like"/>
</dbReference>
<keyword evidence="4" id="KW-0378">Hydrolase</keyword>
<evidence type="ECO:0000313" key="4">
    <source>
        <dbReference type="EMBL" id="KAK5083583.1"/>
    </source>
</evidence>
<dbReference type="Gene3D" id="3.30.70.3250">
    <property type="entry name" value="Ribonuclease P, Pop5 subunit"/>
    <property type="match status" value="1"/>
</dbReference>
<feature type="compositionally biased region" description="Polar residues" evidence="3">
    <location>
        <begin position="175"/>
        <end position="187"/>
    </location>
</feature>
<evidence type="ECO:0000313" key="5">
    <source>
        <dbReference type="Proteomes" id="UP001309876"/>
    </source>
</evidence>
<feature type="compositionally biased region" description="Acidic residues" evidence="3">
    <location>
        <begin position="202"/>
        <end position="213"/>
    </location>
</feature>
<dbReference type="SUPFAM" id="SSF160350">
    <property type="entry name" value="Rnp2-like"/>
    <property type="match status" value="1"/>
</dbReference>
<feature type="region of interest" description="Disordered" evidence="3">
    <location>
        <begin position="175"/>
        <end position="213"/>
    </location>
</feature>
<accession>A0AAN7Y9M0</accession>
<dbReference type="AlphaFoldDB" id="A0AAN7Y9M0"/>
<dbReference type="PANTHER" id="PTHR15441:SF2">
    <property type="entry name" value="RIBONUCLEASE P_MRP PROTEIN SUBUNIT POP5"/>
    <property type="match status" value="1"/>
</dbReference>
<dbReference type="GO" id="GO:0033204">
    <property type="term" value="F:ribonuclease P RNA binding"/>
    <property type="evidence" value="ECO:0007669"/>
    <property type="project" value="TreeGrafter"/>
</dbReference>